<comment type="caution">
    <text evidence="1">The sequence shown here is derived from an EMBL/GenBank/DDBJ whole genome shotgun (WGS) entry which is preliminary data.</text>
</comment>
<proteinExistence type="predicted"/>
<accession>A0ACC2S5S3</accession>
<organism evidence="1 2">
    <name type="scientific">Entomophthora muscae</name>
    <dbReference type="NCBI Taxonomy" id="34485"/>
    <lineage>
        <taxon>Eukaryota</taxon>
        <taxon>Fungi</taxon>
        <taxon>Fungi incertae sedis</taxon>
        <taxon>Zoopagomycota</taxon>
        <taxon>Entomophthoromycotina</taxon>
        <taxon>Entomophthoromycetes</taxon>
        <taxon>Entomophthorales</taxon>
        <taxon>Entomophthoraceae</taxon>
        <taxon>Entomophthora</taxon>
    </lineage>
</organism>
<evidence type="ECO:0000313" key="2">
    <source>
        <dbReference type="Proteomes" id="UP001165960"/>
    </source>
</evidence>
<reference evidence="1" key="1">
    <citation type="submission" date="2022-04" db="EMBL/GenBank/DDBJ databases">
        <title>Genome of the entomopathogenic fungus Entomophthora muscae.</title>
        <authorList>
            <person name="Elya C."/>
            <person name="Lovett B.R."/>
            <person name="Lee E."/>
            <person name="Macias A.M."/>
            <person name="Hajek A.E."/>
            <person name="De Bivort B.L."/>
            <person name="Kasson M.T."/>
            <person name="De Fine Licht H.H."/>
            <person name="Stajich J.E."/>
        </authorList>
    </citation>
    <scope>NUCLEOTIDE SEQUENCE</scope>
    <source>
        <strain evidence="1">Berkeley</strain>
    </source>
</reference>
<evidence type="ECO:0000313" key="1">
    <source>
        <dbReference type="EMBL" id="KAJ9057680.1"/>
    </source>
</evidence>
<sequence>MYEWHSTKLYSSFKIFASKIYQCTIDCEHFYLCRFILSLESVLLNHITFYFIPFTRLSKMTTIEPPIAQASFTSQSDSCSSPGAAQRSLTSVSQTDFDFPLGGSNVKSHKEKSSDLSAHLWSMLPSIPTFLKAPFNKSPKENKLPAESSSVPLKTFSKASVATPQVSGVVARRENETDMETEPAEVSSNSDLEQFELAKVESGDSKRRSKGRRKLEQQYRRTSNLPNWLPFSFRSSSESSQGFVQHLVLQTLLSPASEPGPNSNQMGRRLYALMTSSPLGYQGPPTLLATQFRPKIDLYSDELADGDYARLSQQAQEDNRLVELGSIRHSFVPHKAHRLSAMNG</sequence>
<keyword evidence="2" id="KW-1185">Reference proteome</keyword>
<gene>
    <name evidence="1" type="ORF">DSO57_1020416</name>
</gene>
<dbReference type="Proteomes" id="UP001165960">
    <property type="component" value="Unassembled WGS sequence"/>
</dbReference>
<protein>
    <submittedName>
        <fullName evidence="1">Uncharacterized protein</fullName>
    </submittedName>
</protein>
<name>A0ACC2S5S3_9FUNG</name>
<dbReference type="EMBL" id="QTSX02005775">
    <property type="protein sequence ID" value="KAJ9057680.1"/>
    <property type="molecule type" value="Genomic_DNA"/>
</dbReference>